<evidence type="ECO:0000313" key="2">
    <source>
        <dbReference type="Proteomes" id="UP000499080"/>
    </source>
</evidence>
<protein>
    <submittedName>
        <fullName evidence="1">Uncharacterized protein</fullName>
    </submittedName>
</protein>
<name>A0A4Y2G9K5_ARAVE</name>
<keyword evidence="2" id="KW-1185">Reference proteome</keyword>
<dbReference type="Proteomes" id="UP000499080">
    <property type="component" value="Unassembled WGS sequence"/>
</dbReference>
<dbReference type="EMBL" id="BGPR01001292">
    <property type="protein sequence ID" value="GBM50293.1"/>
    <property type="molecule type" value="Genomic_DNA"/>
</dbReference>
<proteinExistence type="predicted"/>
<evidence type="ECO:0000313" key="1">
    <source>
        <dbReference type="EMBL" id="GBM50293.1"/>
    </source>
</evidence>
<comment type="caution">
    <text evidence="1">The sequence shown here is derived from an EMBL/GenBank/DDBJ whole genome shotgun (WGS) entry which is preliminary data.</text>
</comment>
<organism evidence="1 2">
    <name type="scientific">Araneus ventricosus</name>
    <name type="common">Orbweaver spider</name>
    <name type="synonym">Epeira ventricosa</name>
    <dbReference type="NCBI Taxonomy" id="182803"/>
    <lineage>
        <taxon>Eukaryota</taxon>
        <taxon>Metazoa</taxon>
        <taxon>Ecdysozoa</taxon>
        <taxon>Arthropoda</taxon>
        <taxon>Chelicerata</taxon>
        <taxon>Arachnida</taxon>
        <taxon>Araneae</taxon>
        <taxon>Araneomorphae</taxon>
        <taxon>Entelegynae</taxon>
        <taxon>Araneoidea</taxon>
        <taxon>Araneidae</taxon>
        <taxon>Araneus</taxon>
    </lineage>
</organism>
<dbReference type="AlphaFoldDB" id="A0A4Y2G9K5"/>
<sequence length="148" mass="17139">MKLILLNDNYDEEGTRDILDIVRREREDSEKWERLDGKPETSIKESFYCGTKGYQTDTDNDLAPNLLIELGFDKNSVKLIANEIMSLFYASEAFNCKTDAKSEKIQNWNRNVVKARIPELCNEVNDFLVSENNFESTQTENLCELVVE</sequence>
<gene>
    <name evidence="1" type="ORF">AVEN_219064_1</name>
</gene>
<accession>A0A4Y2G9K5</accession>
<reference evidence="1 2" key="1">
    <citation type="journal article" date="2019" name="Sci. Rep.">
        <title>Orb-weaving spider Araneus ventricosus genome elucidates the spidroin gene catalogue.</title>
        <authorList>
            <person name="Kono N."/>
            <person name="Nakamura H."/>
            <person name="Ohtoshi R."/>
            <person name="Moran D.A.P."/>
            <person name="Shinohara A."/>
            <person name="Yoshida Y."/>
            <person name="Fujiwara M."/>
            <person name="Mori M."/>
            <person name="Tomita M."/>
            <person name="Arakawa K."/>
        </authorList>
    </citation>
    <scope>NUCLEOTIDE SEQUENCE [LARGE SCALE GENOMIC DNA]</scope>
</reference>